<gene>
    <name evidence="12" type="primary">rbsK</name>
    <name evidence="14" type="ORF">P5G46_06935</name>
</gene>
<dbReference type="SUPFAM" id="SSF53613">
    <property type="entry name" value="Ribokinase-like"/>
    <property type="match status" value="1"/>
</dbReference>
<evidence type="ECO:0000256" key="8">
    <source>
        <dbReference type="ARBA" id="ARBA00022840"/>
    </source>
</evidence>
<accession>A0ABW9GFQ6</accession>
<dbReference type="InterPro" id="IPR011877">
    <property type="entry name" value="Ribokinase"/>
</dbReference>
<keyword evidence="5 12" id="KW-0479">Metal-binding</keyword>
<feature type="binding site" evidence="12">
    <location>
        <position position="247"/>
    </location>
    <ligand>
        <name>K(+)</name>
        <dbReference type="ChEBI" id="CHEBI:29103"/>
    </ligand>
</feature>
<keyword evidence="15" id="KW-1185">Reference proteome</keyword>
<protein>
    <recommendedName>
        <fullName evidence="3 12">Ribokinase</fullName>
        <shortName evidence="12">RK</shortName>
        <ecNumber evidence="2 12">2.7.1.15</ecNumber>
    </recommendedName>
</protein>
<dbReference type="PANTHER" id="PTHR10584">
    <property type="entry name" value="SUGAR KINASE"/>
    <property type="match status" value="1"/>
</dbReference>
<comment type="cofactor">
    <cofactor evidence="12">
        <name>Mg(2+)</name>
        <dbReference type="ChEBI" id="CHEBI:18420"/>
    </cofactor>
    <text evidence="12">Requires a divalent cation, most likely magnesium in vivo, as an electrophilic catalyst to aid phosphoryl group transfer. It is the chelate of the metal and the nucleotide that is the actual substrate.</text>
</comment>
<comment type="caution">
    <text evidence="14">The sequence shown here is derived from an EMBL/GenBank/DDBJ whole genome shotgun (WGS) entry which is preliminary data.</text>
</comment>
<proteinExistence type="inferred from homology"/>
<keyword evidence="10 12" id="KW-0630">Potassium</keyword>
<comment type="caution">
    <text evidence="12">Lacks conserved residue(s) required for the propagation of feature annotation.</text>
</comment>
<evidence type="ECO:0000256" key="5">
    <source>
        <dbReference type="ARBA" id="ARBA00022723"/>
    </source>
</evidence>
<reference evidence="14 15" key="1">
    <citation type="submission" date="2023-03" db="EMBL/GenBank/DDBJ databases">
        <title>MT1 and MT2 Draft Genomes of Novel Species.</title>
        <authorList>
            <person name="Venkateswaran K."/>
        </authorList>
    </citation>
    <scope>NUCLEOTIDE SEQUENCE [LARGE SCALE GENOMIC DNA]</scope>
    <source>
        <strain evidence="14 15">IF8SW-P5</strain>
    </source>
</reference>
<comment type="subunit">
    <text evidence="12">Homodimer.</text>
</comment>
<evidence type="ECO:0000259" key="13">
    <source>
        <dbReference type="Pfam" id="PF00294"/>
    </source>
</evidence>
<feature type="domain" description="Carbohydrate kinase PfkB" evidence="13">
    <location>
        <begin position="11"/>
        <end position="285"/>
    </location>
</feature>
<feature type="binding site" evidence="12">
    <location>
        <position position="276"/>
    </location>
    <ligand>
        <name>K(+)</name>
        <dbReference type="ChEBI" id="CHEBI:29103"/>
    </ligand>
</feature>
<dbReference type="PROSITE" id="PS00584">
    <property type="entry name" value="PFKB_KINASES_2"/>
    <property type="match status" value="1"/>
</dbReference>
<evidence type="ECO:0000256" key="6">
    <source>
        <dbReference type="ARBA" id="ARBA00022741"/>
    </source>
</evidence>
<dbReference type="CDD" id="cd01174">
    <property type="entry name" value="ribokinase"/>
    <property type="match status" value="1"/>
</dbReference>
<evidence type="ECO:0000256" key="3">
    <source>
        <dbReference type="ARBA" id="ARBA00016943"/>
    </source>
</evidence>
<feature type="binding site" evidence="12">
    <location>
        <position position="273"/>
    </location>
    <ligand>
        <name>K(+)</name>
        <dbReference type="ChEBI" id="CHEBI:29103"/>
    </ligand>
</feature>
<comment type="activity regulation">
    <text evidence="12">Activated by a monovalent cation that binds near, but not in, the active site. The most likely occupant of the site in vivo is potassium. Ion binding induces a conformational change that may alter substrate affinity.</text>
</comment>
<evidence type="ECO:0000256" key="4">
    <source>
        <dbReference type="ARBA" id="ARBA00022679"/>
    </source>
</evidence>
<organism evidence="14 15">
    <name type="scientific">Microbacterium mcarthurae</name>
    <dbReference type="NCBI Taxonomy" id="3035918"/>
    <lineage>
        <taxon>Bacteria</taxon>
        <taxon>Bacillati</taxon>
        <taxon>Actinomycetota</taxon>
        <taxon>Actinomycetes</taxon>
        <taxon>Micrococcales</taxon>
        <taxon>Microbacteriaceae</taxon>
        <taxon>Microbacterium</taxon>
    </lineage>
</organism>
<keyword evidence="7 12" id="KW-0418">Kinase</keyword>
<comment type="function">
    <text evidence="12">Catalyzes the phosphorylation of ribose at O-5 in a reaction requiring ATP and magnesium. The resulting D-ribose-5-phosphate can then be used either for sythesis of nucleotides, histidine, and tryptophan, or as a component of the pentose phosphate pathway.</text>
</comment>
<evidence type="ECO:0000313" key="14">
    <source>
        <dbReference type="EMBL" id="MFM2720234.1"/>
    </source>
</evidence>
<keyword evidence="8 12" id="KW-0067">ATP-binding</keyword>
<dbReference type="InterPro" id="IPR002173">
    <property type="entry name" value="Carboh/pur_kinase_PfkB_CS"/>
</dbReference>
<feature type="binding site" evidence="12">
    <location>
        <begin position="19"/>
        <end position="21"/>
    </location>
    <ligand>
        <name>substrate</name>
    </ligand>
</feature>
<dbReference type="InterPro" id="IPR029056">
    <property type="entry name" value="Ribokinase-like"/>
</dbReference>
<evidence type="ECO:0000256" key="7">
    <source>
        <dbReference type="ARBA" id="ARBA00022777"/>
    </source>
</evidence>
<feature type="binding site" evidence="12">
    <location>
        <position position="145"/>
    </location>
    <ligand>
        <name>substrate</name>
    </ligand>
</feature>
<evidence type="ECO:0000256" key="10">
    <source>
        <dbReference type="ARBA" id="ARBA00022958"/>
    </source>
</evidence>
<dbReference type="Gene3D" id="3.40.1190.20">
    <property type="match status" value="1"/>
</dbReference>
<evidence type="ECO:0000256" key="12">
    <source>
        <dbReference type="HAMAP-Rule" id="MF_01987"/>
    </source>
</evidence>
<comment type="similarity">
    <text evidence="1">Belongs to the carbohydrate kinase pfkB family.</text>
</comment>
<comment type="pathway">
    <text evidence="12">Carbohydrate metabolism; D-ribose degradation; D-ribose 5-phosphate from beta-D-ribopyranose: step 2/2.</text>
</comment>
<dbReference type="Pfam" id="PF00294">
    <property type="entry name" value="PfkB"/>
    <property type="match status" value="1"/>
</dbReference>
<feature type="binding site" evidence="12">
    <location>
        <begin position="47"/>
        <end position="51"/>
    </location>
    <ligand>
        <name>substrate</name>
    </ligand>
</feature>
<keyword evidence="12" id="KW-0963">Cytoplasm</keyword>
<keyword evidence="4 12" id="KW-0808">Transferase</keyword>
<sequence length="291" mass="29920">MNAGRGDSPVEVAVVGSVNLDIVISCDRRPGPGETVAGRTVDEVIGGKGANQAIAAASAARCALIAAVGNDAAAQAARTALEQAGVMLDALDVSALPTGRAYITVTPDGENSIVVVPMANADLTADRVFASLERKRPRVVLSQLEVPLEAVYRAADWCESNGARFLLNPSPMIAFDRRLLAMADPLVVNRHEAELLCGPRGADVAGLARELSALCRSVVDTHGAQGAYVAVDGAFDLVPAPAVTVVDTTGAGDAFAGAIAARLARGDSVRHATEHAVATASRIVQLARSDR</sequence>
<evidence type="ECO:0000256" key="9">
    <source>
        <dbReference type="ARBA" id="ARBA00022842"/>
    </source>
</evidence>
<keyword evidence="9 12" id="KW-0460">Magnesium</keyword>
<name>A0ABW9GFQ6_9MICO</name>
<feature type="binding site" evidence="12">
    <location>
        <position position="253"/>
    </location>
    <ligand>
        <name>substrate</name>
    </ligand>
</feature>
<evidence type="ECO:0000256" key="11">
    <source>
        <dbReference type="ARBA" id="ARBA00023277"/>
    </source>
</evidence>
<dbReference type="PANTHER" id="PTHR10584:SF166">
    <property type="entry name" value="RIBOKINASE"/>
    <property type="match status" value="1"/>
</dbReference>
<dbReference type="RefSeq" id="WP_408905313.1">
    <property type="nucleotide sequence ID" value="NZ_JAROCE010000002.1"/>
</dbReference>
<comment type="similarity">
    <text evidence="12">Belongs to the carbohydrate kinase PfkB family. Ribokinase subfamily.</text>
</comment>
<dbReference type="PRINTS" id="PR00990">
    <property type="entry name" value="RIBOKINASE"/>
</dbReference>
<feature type="active site" description="Proton acceptor" evidence="12">
    <location>
        <position position="253"/>
    </location>
</feature>
<dbReference type="InterPro" id="IPR011611">
    <property type="entry name" value="PfkB_dom"/>
</dbReference>
<dbReference type="Proteomes" id="UP001630303">
    <property type="component" value="Unassembled WGS sequence"/>
</dbReference>
<keyword evidence="11 12" id="KW-0119">Carbohydrate metabolism</keyword>
<feature type="binding site" evidence="12">
    <location>
        <begin position="252"/>
        <end position="253"/>
    </location>
    <ligand>
        <name>ATP</name>
        <dbReference type="ChEBI" id="CHEBI:30616"/>
    </ligand>
</feature>
<dbReference type="EC" id="2.7.1.15" evidence="2 12"/>
<evidence type="ECO:0000256" key="2">
    <source>
        <dbReference type="ARBA" id="ARBA00012035"/>
    </source>
</evidence>
<dbReference type="HAMAP" id="MF_01987">
    <property type="entry name" value="Ribokinase"/>
    <property type="match status" value="1"/>
</dbReference>
<evidence type="ECO:0000256" key="1">
    <source>
        <dbReference type="ARBA" id="ARBA00005380"/>
    </source>
</evidence>
<dbReference type="InterPro" id="IPR002139">
    <property type="entry name" value="Ribo/fructo_kinase"/>
</dbReference>
<keyword evidence="6 12" id="KW-0547">Nucleotide-binding</keyword>
<comment type="subcellular location">
    <subcellularLocation>
        <location evidence="12">Cytoplasm</location>
    </subcellularLocation>
</comment>
<feature type="binding site" evidence="12">
    <location>
        <begin position="221"/>
        <end position="226"/>
    </location>
    <ligand>
        <name>ATP</name>
        <dbReference type="ChEBI" id="CHEBI:30616"/>
    </ligand>
</feature>
<feature type="binding site" evidence="12">
    <location>
        <position position="249"/>
    </location>
    <ligand>
        <name>K(+)</name>
        <dbReference type="ChEBI" id="CHEBI:29103"/>
    </ligand>
</feature>
<dbReference type="EMBL" id="JAROCE010000002">
    <property type="protein sequence ID" value="MFM2720234.1"/>
    <property type="molecule type" value="Genomic_DNA"/>
</dbReference>
<evidence type="ECO:0000313" key="15">
    <source>
        <dbReference type="Proteomes" id="UP001630303"/>
    </source>
</evidence>
<feature type="binding site" evidence="12">
    <location>
        <position position="189"/>
    </location>
    <ligand>
        <name>ATP</name>
        <dbReference type="ChEBI" id="CHEBI:30616"/>
    </ligand>
</feature>
<comment type="catalytic activity">
    <reaction evidence="12">
        <text>D-ribose + ATP = D-ribose 5-phosphate + ADP + H(+)</text>
        <dbReference type="Rhea" id="RHEA:13697"/>
        <dbReference type="ChEBI" id="CHEBI:15378"/>
        <dbReference type="ChEBI" id="CHEBI:30616"/>
        <dbReference type="ChEBI" id="CHEBI:47013"/>
        <dbReference type="ChEBI" id="CHEBI:78346"/>
        <dbReference type="ChEBI" id="CHEBI:456216"/>
        <dbReference type="EC" id="2.7.1.15"/>
    </reaction>
</comment>